<protein>
    <recommendedName>
        <fullName evidence="1">Gamma-glutamylcyclotransferase AIG2-like domain-containing protein</fullName>
    </recommendedName>
</protein>
<dbReference type="Pfam" id="PF06094">
    <property type="entry name" value="GGACT"/>
    <property type="match status" value="1"/>
</dbReference>
<dbReference type="AlphaFoldDB" id="A0A507EPP2"/>
<evidence type="ECO:0000313" key="3">
    <source>
        <dbReference type="Proteomes" id="UP000320333"/>
    </source>
</evidence>
<reference evidence="2 3" key="1">
    <citation type="journal article" date="2019" name="Sci. Rep.">
        <title>Comparative genomics of chytrid fungi reveal insights into the obligate biotrophic and pathogenic lifestyle of Synchytrium endobioticum.</title>
        <authorList>
            <person name="van de Vossenberg B.T.L.H."/>
            <person name="Warris S."/>
            <person name="Nguyen H.D.T."/>
            <person name="van Gent-Pelzer M.P.E."/>
            <person name="Joly D.L."/>
            <person name="van de Geest H.C."/>
            <person name="Bonants P.J.M."/>
            <person name="Smith D.S."/>
            <person name="Levesque C.A."/>
            <person name="van der Lee T.A.J."/>
        </authorList>
    </citation>
    <scope>NUCLEOTIDE SEQUENCE [LARGE SCALE GENOMIC DNA]</scope>
    <source>
        <strain evidence="2 3">CBS 675.73</strain>
    </source>
</reference>
<dbReference type="EMBL" id="QEAP01000470">
    <property type="protein sequence ID" value="TPX65801.1"/>
    <property type="molecule type" value="Genomic_DNA"/>
</dbReference>
<keyword evidence="3" id="KW-1185">Reference proteome</keyword>
<dbReference type="InterPro" id="IPR036568">
    <property type="entry name" value="GGCT-like_sf"/>
</dbReference>
<name>A0A507EPP2_9FUNG</name>
<comment type="caution">
    <text evidence="2">The sequence shown here is derived from an EMBL/GenBank/DDBJ whole genome shotgun (WGS) entry which is preliminary data.</text>
</comment>
<evidence type="ECO:0000259" key="1">
    <source>
        <dbReference type="Pfam" id="PF06094"/>
    </source>
</evidence>
<sequence length="296" mass="32790">MSTAMSLPITIHAQSLRHALSTHSDQTKKQKQQMTRLFHTLLASYSTPFVQRVSPSHPPPPAVYVFAYGSLINPSSLQRTIGSTSALPSHQSHSSIKTIPAVVSGFKRSWEYKCSRRQYTAVSVTRDESAATNGVLVQVQWAQLRALDARESGYTRELITMDKLRLYEKTDELNNGHYAAMDSNNLPSNAIVFMYTLDSSNNHTASPSVPIPQSYVDCIVAGALQTHGYAFAREFIQTTAGWAAHWVNDRNAVAPVRRYVPDCSAGERDLSPDLQDAVDELLKAVVPNAFMHRVDV</sequence>
<organism evidence="2 3">
    <name type="scientific">Chytriomyces confervae</name>
    <dbReference type="NCBI Taxonomy" id="246404"/>
    <lineage>
        <taxon>Eukaryota</taxon>
        <taxon>Fungi</taxon>
        <taxon>Fungi incertae sedis</taxon>
        <taxon>Chytridiomycota</taxon>
        <taxon>Chytridiomycota incertae sedis</taxon>
        <taxon>Chytridiomycetes</taxon>
        <taxon>Chytridiales</taxon>
        <taxon>Chytriomycetaceae</taxon>
        <taxon>Chytriomyces</taxon>
    </lineage>
</organism>
<dbReference type="CDD" id="cd06661">
    <property type="entry name" value="GGCT_like"/>
    <property type="match status" value="1"/>
</dbReference>
<dbReference type="OrthoDB" id="6161812at2759"/>
<evidence type="ECO:0000313" key="2">
    <source>
        <dbReference type="EMBL" id="TPX65801.1"/>
    </source>
</evidence>
<dbReference type="InterPro" id="IPR013024">
    <property type="entry name" value="GGCT-like"/>
</dbReference>
<proteinExistence type="predicted"/>
<feature type="domain" description="Gamma-glutamylcyclotransferase AIG2-like" evidence="1">
    <location>
        <begin position="65"/>
        <end position="168"/>
    </location>
</feature>
<gene>
    <name evidence="2" type="ORF">CcCBS67573_g08014</name>
</gene>
<dbReference type="InterPro" id="IPR009288">
    <property type="entry name" value="AIG2-like_dom"/>
</dbReference>
<accession>A0A507EPP2</accession>
<dbReference type="Gene3D" id="3.10.490.10">
    <property type="entry name" value="Gamma-glutamyl cyclotransferase-like"/>
    <property type="match status" value="1"/>
</dbReference>
<dbReference type="SUPFAM" id="SSF110857">
    <property type="entry name" value="Gamma-glutamyl cyclotransferase-like"/>
    <property type="match status" value="1"/>
</dbReference>
<dbReference type="Proteomes" id="UP000320333">
    <property type="component" value="Unassembled WGS sequence"/>
</dbReference>